<evidence type="ECO:0000313" key="3">
    <source>
        <dbReference type="Proteomes" id="UP000270230"/>
    </source>
</evidence>
<name>A0A3M7D130_HORWE</name>
<dbReference type="SUPFAM" id="SSF55729">
    <property type="entry name" value="Acyl-CoA N-acyltransferases (Nat)"/>
    <property type="match status" value="1"/>
</dbReference>
<dbReference type="InterPro" id="IPR052523">
    <property type="entry name" value="Trichothecene_AcTrans"/>
</dbReference>
<dbReference type="Proteomes" id="UP000270230">
    <property type="component" value="Unassembled WGS sequence"/>
</dbReference>
<dbReference type="AlphaFoldDB" id="A0A3M7D130"/>
<feature type="domain" description="N-acetyltransferase" evidence="1">
    <location>
        <begin position="129"/>
        <end position="186"/>
    </location>
</feature>
<dbReference type="InterPro" id="IPR000182">
    <property type="entry name" value="GNAT_dom"/>
</dbReference>
<gene>
    <name evidence="2" type="ORF">D0865_02875</name>
</gene>
<dbReference type="VEuPathDB" id="FungiDB:BTJ68_04848"/>
<organism evidence="2 3">
    <name type="scientific">Hortaea werneckii</name>
    <name type="common">Black yeast</name>
    <name type="synonym">Cladosporium werneckii</name>
    <dbReference type="NCBI Taxonomy" id="91943"/>
    <lineage>
        <taxon>Eukaryota</taxon>
        <taxon>Fungi</taxon>
        <taxon>Dikarya</taxon>
        <taxon>Ascomycota</taxon>
        <taxon>Pezizomycotina</taxon>
        <taxon>Dothideomycetes</taxon>
        <taxon>Dothideomycetidae</taxon>
        <taxon>Mycosphaerellales</taxon>
        <taxon>Teratosphaeriaceae</taxon>
        <taxon>Hortaea</taxon>
    </lineage>
</organism>
<sequence>MAEDPITTGGKERIEATCALYKDAFQDDPVITYLLCGLPAEARRGYLLDYFKGLLTAAGLNDALFLETDNYSSAAVVMPPEKRVDNPWTLIPAGLVGMVLRLGLKGGYRMLGEFSPLADSMKAKGLKGAKRYYYVFFLATNKTARGRGLSSSLLQRVQAIARSEGLPVWLEATTEYSWKLYTHLGFETVEQVTLGKNVSSSEGLQQQGGEGVPVWGMVWFPEHHHS</sequence>
<comment type="caution">
    <text evidence="2">The sequence shown here is derived from an EMBL/GenBank/DDBJ whole genome shotgun (WGS) entry which is preliminary data.</text>
</comment>
<dbReference type="Gene3D" id="3.40.630.30">
    <property type="match status" value="1"/>
</dbReference>
<dbReference type="Pfam" id="PF00583">
    <property type="entry name" value="Acetyltransf_1"/>
    <property type="match status" value="1"/>
</dbReference>
<dbReference type="GO" id="GO:0016747">
    <property type="term" value="F:acyltransferase activity, transferring groups other than amino-acyl groups"/>
    <property type="evidence" value="ECO:0007669"/>
    <property type="project" value="InterPro"/>
</dbReference>
<dbReference type="PANTHER" id="PTHR42791">
    <property type="entry name" value="GNAT FAMILY ACETYLTRANSFERASE"/>
    <property type="match status" value="1"/>
</dbReference>
<protein>
    <recommendedName>
        <fullName evidence="1">N-acetyltransferase domain-containing protein</fullName>
    </recommendedName>
</protein>
<dbReference type="PANTHER" id="PTHR42791:SF1">
    <property type="entry name" value="N-ACETYLTRANSFERASE DOMAIN-CONTAINING PROTEIN"/>
    <property type="match status" value="1"/>
</dbReference>
<dbReference type="EMBL" id="QWIN01000148">
    <property type="protein sequence ID" value="RMY57952.1"/>
    <property type="molecule type" value="Genomic_DNA"/>
</dbReference>
<dbReference type="CDD" id="cd04301">
    <property type="entry name" value="NAT_SF"/>
    <property type="match status" value="1"/>
</dbReference>
<evidence type="ECO:0000313" key="2">
    <source>
        <dbReference type="EMBL" id="RMY57952.1"/>
    </source>
</evidence>
<dbReference type="OrthoDB" id="544277at2759"/>
<dbReference type="InterPro" id="IPR016181">
    <property type="entry name" value="Acyl_CoA_acyltransferase"/>
</dbReference>
<accession>A0A3M7D130</accession>
<evidence type="ECO:0000259" key="1">
    <source>
        <dbReference type="Pfam" id="PF00583"/>
    </source>
</evidence>
<proteinExistence type="predicted"/>
<reference evidence="2 3" key="1">
    <citation type="journal article" date="2018" name="BMC Genomics">
        <title>Genomic evidence for intraspecific hybridization in a clonal and extremely halotolerant yeast.</title>
        <authorList>
            <person name="Gostincar C."/>
            <person name="Stajich J.E."/>
            <person name="Zupancic J."/>
            <person name="Zalar P."/>
            <person name="Gunde-Cimerman N."/>
        </authorList>
    </citation>
    <scope>NUCLEOTIDE SEQUENCE [LARGE SCALE GENOMIC DNA]</scope>
    <source>
        <strain evidence="2 3">EXF-151</strain>
    </source>
</reference>